<feature type="DNA-binding region" description="H-T-H motif" evidence="4">
    <location>
        <begin position="37"/>
        <end position="56"/>
    </location>
</feature>
<proteinExistence type="predicted"/>
<keyword evidence="2 4" id="KW-0238">DNA-binding</keyword>
<dbReference type="InterPro" id="IPR011075">
    <property type="entry name" value="TetR_C"/>
</dbReference>
<dbReference type="Pfam" id="PF00440">
    <property type="entry name" value="TetR_N"/>
    <property type="match status" value="1"/>
</dbReference>
<dbReference type="PROSITE" id="PS50977">
    <property type="entry name" value="HTH_TETR_2"/>
    <property type="match status" value="1"/>
</dbReference>
<feature type="domain" description="HTH tetR-type" evidence="5">
    <location>
        <begin position="14"/>
        <end position="74"/>
    </location>
</feature>
<dbReference type="Pfam" id="PF16859">
    <property type="entry name" value="TetR_C_11"/>
    <property type="match status" value="1"/>
</dbReference>
<sequence>MGTKESDGVDPRVLRTRRDVVDAATELFVTEGWSVVTHAEVARRAGYSKATVYAHWPTRLDLMRASIGKICDEADHPEPTGDLRADLVRGLVDFAEDLAGGHLDRVLGGLLERSGSDPVVDELRRRLYEAGTRSLEGVLRSHLPEVDVEPSLALLVGGVLTRGAFQGRPATEEFVADLVDRVLASTGRGEEG</sequence>
<keyword evidence="1" id="KW-0805">Transcription regulation</keyword>
<evidence type="ECO:0000256" key="3">
    <source>
        <dbReference type="ARBA" id="ARBA00023163"/>
    </source>
</evidence>
<evidence type="ECO:0000259" key="5">
    <source>
        <dbReference type="PROSITE" id="PS50977"/>
    </source>
</evidence>
<keyword evidence="7" id="KW-1185">Reference proteome</keyword>
<dbReference type="SUPFAM" id="SSF48498">
    <property type="entry name" value="Tetracyclin repressor-like, C-terminal domain"/>
    <property type="match status" value="1"/>
</dbReference>
<reference evidence="6 7" key="1">
    <citation type="submission" date="2016-11" db="EMBL/GenBank/DDBJ databases">
        <authorList>
            <person name="Jaros S."/>
            <person name="Januszkiewicz K."/>
            <person name="Wedrychowicz H."/>
        </authorList>
    </citation>
    <scope>NUCLEOTIDE SEQUENCE [LARGE SCALE GENOMIC DNA]</scope>
    <source>
        <strain evidence="6 7">CGMCC 4.5723</strain>
    </source>
</reference>
<dbReference type="GO" id="GO:0000976">
    <property type="term" value="F:transcription cis-regulatory region binding"/>
    <property type="evidence" value="ECO:0007669"/>
    <property type="project" value="TreeGrafter"/>
</dbReference>
<protein>
    <submittedName>
        <fullName evidence="6">DNA-binding transcriptional regulator, AcrR family</fullName>
    </submittedName>
</protein>
<accession>A0A1M6JCZ7</accession>
<evidence type="ECO:0000256" key="4">
    <source>
        <dbReference type="PROSITE-ProRule" id="PRU00335"/>
    </source>
</evidence>
<dbReference type="EMBL" id="FQZK01000006">
    <property type="protein sequence ID" value="SHJ44543.1"/>
    <property type="molecule type" value="Genomic_DNA"/>
</dbReference>
<evidence type="ECO:0000313" key="6">
    <source>
        <dbReference type="EMBL" id="SHJ44543.1"/>
    </source>
</evidence>
<dbReference type="InterPro" id="IPR001647">
    <property type="entry name" value="HTH_TetR"/>
</dbReference>
<dbReference type="GO" id="GO:0003700">
    <property type="term" value="F:DNA-binding transcription factor activity"/>
    <property type="evidence" value="ECO:0007669"/>
    <property type="project" value="TreeGrafter"/>
</dbReference>
<dbReference type="OrthoDB" id="9796019at2"/>
<evidence type="ECO:0000256" key="1">
    <source>
        <dbReference type="ARBA" id="ARBA00023015"/>
    </source>
</evidence>
<evidence type="ECO:0000313" key="7">
    <source>
        <dbReference type="Proteomes" id="UP000184452"/>
    </source>
</evidence>
<dbReference type="InterPro" id="IPR036271">
    <property type="entry name" value="Tet_transcr_reg_TetR-rel_C_sf"/>
</dbReference>
<dbReference type="Proteomes" id="UP000184452">
    <property type="component" value="Unassembled WGS sequence"/>
</dbReference>
<dbReference type="PRINTS" id="PR00455">
    <property type="entry name" value="HTHTETR"/>
</dbReference>
<evidence type="ECO:0000256" key="2">
    <source>
        <dbReference type="ARBA" id="ARBA00023125"/>
    </source>
</evidence>
<dbReference type="InterPro" id="IPR050109">
    <property type="entry name" value="HTH-type_TetR-like_transc_reg"/>
</dbReference>
<name>A0A1M6JCZ7_9ACTN</name>
<gene>
    <name evidence="6" type="ORF">SAMN05421803_10688</name>
</gene>
<dbReference type="SUPFAM" id="SSF46689">
    <property type="entry name" value="Homeodomain-like"/>
    <property type="match status" value="1"/>
</dbReference>
<organism evidence="6 7">
    <name type="scientific">Nocardiopsis flavescens</name>
    <dbReference type="NCBI Taxonomy" id="758803"/>
    <lineage>
        <taxon>Bacteria</taxon>
        <taxon>Bacillati</taxon>
        <taxon>Actinomycetota</taxon>
        <taxon>Actinomycetes</taxon>
        <taxon>Streptosporangiales</taxon>
        <taxon>Nocardiopsidaceae</taxon>
        <taxon>Nocardiopsis</taxon>
    </lineage>
</organism>
<dbReference type="PANTHER" id="PTHR30055:SF234">
    <property type="entry name" value="HTH-TYPE TRANSCRIPTIONAL REGULATOR BETI"/>
    <property type="match status" value="1"/>
</dbReference>
<dbReference type="Gene3D" id="1.10.357.10">
    <property type="entry name" value="Tetracycline Repressor, domain 2"/>
    <property type="match status" value="1"/>
</dbReference>
<dbReference type="RefSeq" id="WP_073379285.1">
    <property type="nucleotide sequence ID" value="NZ_FQZK01000006.1"/>
</dbReference>
<dbReference type="InterPro" id="IPR009057">
    <property type="entry name" value="Homeodomain-like_sf"/>
</dbReference>
<dbReference type="STRING" id="758803.SAMN05421803_10688"/>
<keyword evidence="3" id="KW-0804">Transcription</keyword>
<dbReference type="AlphaFoldDB" id="A0A1M6JCZ7"/>
<dbReference type="PANTHER" id="PTHR30055">
    <property type="entry name" value="HTH-TYPE TRANSCRIPTIONAL REGULATOR RUTR"/>
    <property type="match status" value="1"/>
</dbReference>
<dbReference type="Gene3D" id="1.10.10.60">
    <property type="entry name" value="Homeodomain-like"/>
    <property type="match status" value="1"/>
</dbReference>